<dbReference type="Proteomes" id="UP001652621">
    <property type="component" value="Unplaced"/>
</dbReference>
<keyword evidence="1" id="KW-0175">Coiled coil</keyword>
<dbReference type="OrthoDB" id="5981048at2759"/>
<dbReference type="GeneID" id="101890197"/>
<reference evidence="4" key="1">
    <citation type="submission" date="2025-08" db="UniProtKB">
        <authorList>
            <consortium name="RefSeq"/>
        </authorList>
    </citation>
    <scope>IDENTIFICATION</scope>
    <source>
        <strain evidence="4">Aabys</strain>
        <tissue evidence="4">Whole body</tissue>
    </source>
</reference>
<evidence type="ECO:0000313" key="3">
    <source>
        <dbReference type="Proteomes" id="UP001652621"/>
    </source>
</evidence>
<proteinExistence type="predicted"/>
<dbReference type="AlphaFoldDB" id="A0A9J7DGE6"/>
<name>A0A9J7DGE6_MUSDO</name>
<feature type="compositionally biased region" description="Basic and acidic residues" evidence="2">
    <location>
        <begin position="454"/>
        <end position="464"/>
    </location>
</feature>
<protein>
    <submittedName>
        <fullName evidence="4">Uncharacterized protein LOC101890197 isoform X1</fullName>
    </submittedName>
</protein>
<dbReference type="KEGG" id="mde:101890197"/>
<feature type="coiled-coil region" evidence="1">
    <location>
        <begin position="84"/>
        <end position="111"/>
    </location>
</feature>
<dbReference type="VEuPathDB" id="VectorBase:MDOMA2_018107"/>
<evidence type="ECO:0000256" key="2">
    <source>
        <dbReference type="SAM" id="MobiDB-lite"/>
    </source>
</evidence>
<keyword evidence="3" id="KW-1185">Reference proteome</keyword>
<accession>A0A9J7DGE6</accession>
<evidence type="ECO:0000313" key="4">
    <source>
        <dbReference type="RefSeq" id="XP_019892436.2"/>
    </source>
</evidence>
<dbReference type="RefSeq" id="XP_019892436.2">
    <property type="nucleotide sequence ID" value="XM_020036877.2"/>
</dbReference>
<evidence type="ECO:0000256" key="1">
    <source>
        <dbReference type="SAM" id="Coils"/>
    </source>
</evidence>
<feature type="region of interest" description="Disordered" evidence="2">
    <location>
        <begin position="454"/>
        <end position="477"/>
    </location>
</feature>
<gene>
    <name evidence="4" type="primary">LOC101890197</name>
</gene>
<sequence>MTSQESLQFSLSELSRAALGGNSITSEHLHILQNLFMILLKKLNCENETVRITGFDGPCCRTILENSNDNKNPFKLRIQNVEIYQKYYDLLEQLEMQTKSMQDKLEQHFSEIRKRCATNEYSSRCWDFYASPTEDLCTLYSDYNKEFCTMAQHPTFNVEIRRRMTRPVLQRISNIDSRLEVMRDKLRKINDVADRAEPKLKLVEALIGDIESKRHEVQQQWHSTREAMQEVQEMLNCKLDRMILPTMKKDLEKRFAAVDQHIAMLRQLPNNCSAPAQAIDVKKENICISCSPYSDRKLKPKLNLKFPNEKKCKCAIGHTEPTLLEKMDKIQVKTYKLIAVPVTSSLLSYDETTAHTITQELHDAGHYVHRYTSYNKYRFQDSFDLDPLITVATNNRFKTMRRLRSFDPVKSLISLSDFQRTSQQLKISKLKSKKPKTTTTFSVSEDGVRKSLKEYHRQENDKGKSISKSSVNFSYVE</sequence>
<organism evidence="3 4">
    <name type="scientific">Musca domestica</name>
    <name type="common">House fly</name>
    <dbReference type="NCBI Taxonomy" id="7370"/>
    <lineage>
        <taxon>Eukaryota</taxon>
        <taxon>Metazoa</taxon>
        <taxon>Ecdysozoa</taxon>
        <taxon>Arthropoda</taxon>
        <taxon>Hexapoda</taxon>
        <taxon>Insecta</taxon>
        <taxon>Pterygota</taxon>
        <taxon>Neoptera</taxon>
        <taxon>Endopterygota</taxon>
        <taxon>Diptera</taxon>
        <taxon>Brachycera</taxon>
        <taxon>Muscomorpha</taxon>
        <taxon>Muscoidea</taxon>
        <taxon>Muscidae</taxon>
        <taxon>Musca</taxon>
    </lineage>
</organism>
<feature type="compositionally biased region" description="Polar residues" evidence="2">
    <location>
        <begin position="466"/>
        <end position="477"/>
    </location>
</feature>